<dbReference type="PANTHER" id="PTHR45784">
    <property type="entry name" value="C-TYPE LECTIN DOMAIN FAMILY 20 MEMBER A-RELATED"/>
    <property type="match status" value="1"/>
</dbReference>
<reference evidence="3" key="2">
    <citation type="submission" date="2025-08" db="UniProtKB">
        <authorList>
            <consortium name="Ensembl"/>
        </authorList>
    </citation>
    <scope>IDENTIFICATION</scope>
</reference>
<dbReference type="Proteomes" id="UP000265120">
    <property type="component" value="Chromosome 8"/>
</dbReference>
<accession>A0A3P8WUF6</accession>
<dbReference type="SMART" id="SM00034">
    <property type="entry name" value="CLECT"/>
    <property type="match status" value="2"/>
</dbReference>
<protein>
    <recommendedName>
        <fullName evidence="2">C-type lectin domain-containing protein</fullName>
    </recommendedName>
</protein>
<dbReference type="GeneTree" id="ENSGT01100000263473"/>
<dbReference type="InterPro" id="IPR016186">
    <property type="entry name" value="C-type_lectin-like/link_sf"/>
</dbReference>
<sequence length="266" mass="30330">MYNQTFYFNEESYPAGCIISSSYIYADYRLINQRKTWSQAQSYCREMGGELSTVSGIDDMMRLNEATGVTGVTSEIWIGLKEGGEELWLWSVGKTSSGQGVATYTQWAIPPNSTHHCGSFTEHGEWLSAWCGTELPFICQNGFDVTVVFQNKTWTEAQRYCRSHHLDLVSVLDSTQNLALWDVLSQSDLSAPLYWMGLFRDNWKWSDNSNNSFRYWAPGQPNNDGPCAFLSDNTDDAYCDSKRPETKSIFFSIKPFLAQKKSILMY</sequence>
<dbReference type="OMA" id="PICINIF"/>
<organism evidence="3 4">
    <name type="scientific">Cynoglossus semilaevis</name>
    <name type="common">Tongue sole</name>
    <dbReference type="NCBI Taxonomy" id="244447"/>
    <lineage>
        <taxon>Eukaryota</taxon>
        <taxon>Metazoa</taxon>
        <taxon>Chordata</taxon>
        <taxon>Craniata</taxon>
        <taxon>Vertebrata</taxon>
        <taxon>Euteleostomi</taxon>
        <taxon>Actinopterygii</taxon>
        <taxon>Neopterygii</taxon>
        <taxon>Teleostei</taxon>
        <taxon>Neoteleostei</taxon>
        <taxon>Acanthomorphata</taxon>
        <taxon>Carangaria</taxon>
        <taxon>Pleuronectiformes</taxon>
        <taxon>Pleuronectoidei</taxon>
        <taxon>Cynoglossidae</taxon>
        <taxon>Cynoglossinae</taxon>
        <taxon>Cynoglossus</taxon>
    </lineage>
</organism>
<evidence type="ECO:0000259" key="2">
    <source>
        <dbReference type="PROSITE" id="PS50041"/>
    </source>
</evidence>
<dbReference type="Ensembl" id="ENSCSET00000030780.1">
    <property type="protein sequence ID" value="ENSCSEP00000030374.1"/>
    <property type="gene ID" value="ENSCSEG00000019452.1"/>
</dbReference>
<keyword evidence="4" id="KW-1185">Reference proteome</keyword>
<evidence type="ECO:0000313" key="4">
    <source>
        <dbReference type="Proteomes" id="UP000265120"/>
    </source>
</evidence>
<dbReference type="PROSITE" id="PS00615">
    <property type="entry name" value="C_TYPE_LECTIN_1"/>
    <property type="match status" value="1"/>
</dbReference>
<reference evidence="3 4" key="1">
    <citation type="journal article" date="2014" name="Nat. Genet.">
        <title>Whole-genome sequence of a flatfish provides insights into ZW sex chromosome evolution and adaptation to a benthic lifestyle.</title>
        <authorList>
            <person name="Chen S."/>
            <person name="Zhang G."/>
            <person name="Shao C."/>
            <person name="Huang Q."/>
            <person name="Liu G."/>
            <person name="Zhang P."/>
            <person name="Song W."/>
            <person name="An N."/>
            <person name="Chalopin D."/>
            <person name="Volff J.N."/>
            <person name="Hong Y."/>
            <person name="Li Q."/>
            <person name="Sha Z."/>
            <person name="Zhou H."/>
            <person name="Xie M."/>
            <person name="Yu Q."/>
            <person name="Liu Y."/>
            <person name="Xiang H."/>
            <person name="Wang N."/>
            <person name="Wu K."/>
            <person name="Yang C."/>
            <person name="Zhou Q."/>
            <person name="Liao X."/>
            <person name="Yang L."/>
            <person name="Hu Q."/>
            <person name="Zhang J."/>
            <person name="Meng L."/>
            <person name="Jin L."/>
            <person name="Tian Y."/>
            <person name="Lian J."/>
            <person name="Yang J."/>
            <person name="Miao G."/>
            <person name="Liu S."/>
            <person name="Liang Z."/>
            <person name="Yan F."/>
            <person name="Li Y."/>
            <person name="Sun B."/>
            <person name="Zhang H."/>
            <person name="Zhang J."/>
            <person name="Zhu Y."/>
            <person name="Du M."/>
            <person name="Zhao Y."/>
            <person name="Schartl M."/>
            <person name="Tang Q."/>
            <person name="Wang J."/>
        </authorList>
    </citation>
    <scope>NUCLEOTIDE SEQUENCE</scope>
</reference>
<feature type="domain" description="C-type lectin" evidence="2">
    <location>
        <begin position="152"/>
        <end position="244"/>
    </location>
</feature>
<evidence type="ECO:0000313" key="3">
    <source>
        <dbReference type="Ensembl" id="ENSCSEP00000030374.1"/>
    </source>
</evidence>
<dbReference type="InterPro" id="IPR018378">
    <property type="entry name" value="C-type_lectin_CS"/>
</dbReference>
<keyword evidence="1" id="KW-1015">Disulfide bond</keyword>
<dbReference type="SUPFAM" id="SSF56436">
    <property type="entry name" value="C-type lectin-like"/>
    <property type="match status" value="2"/>
</dbReference>
<feature type="domain" description="C-type lectin" evidence="2">
    <location>
        <begin position="23"/>
        <end position="140"/>
    </location>
</feature>
<evidence type="ECO:0000256" key="1">
    <source>
        <dbReference type="ARBA" id="ARBA00023157"/>
    </source>
</evidence>
<dbReference type="Gene3D" id="3.10.100.10">
    <property type="entry name" value="Mannose-Binding Protein A, subunit A"/>
    <property type="match status" value="2"/>
</dbReference>
<proteinExistence type="predicted"/>
<dbReference type="InParanoid" id="A0A3P8WUF6"/>
<dbReference type="AlphaFoldDB" id="A0A3P8WUF6"/>
<dbReference type="PROSITE" id="PS50041">
    <property type="entry name" value="C_TYPE_LECTIN_2"/>
    <property type="match status" value="2"/>
</dbReference>
<dbReference type="Pfam" id="PF00059">
    <property type="entry name" value="Lectin_C"/>
    <property type="match status" value="2"/>
</dbReference>
<dbReference type="FunCoup" id="A0A3P8WUF6">
    <property type="interactions" value="10"/>
</dbReference>
<name>A0A3P8WUF6_CYNSE</name>
<dbReference type="InterPro" id="IPR016187">
    <property type="entry name" value="CTDL_fold"/>
</dbReference>
<dbReference type="PANTHER" id="PTHR45784:SF3">
    <property type="entry name" value="C-TYPE LECTIN DOMAIN FAMILY 4 MEMBER K-LIKE-RELATED"/>
    <property type="match status" value="1"/>
</dbReference>
<reference evidence="3" key="3">
    <citation type="submission" date="2025-09" db="UniProtKB">
        <authorList>
            <consortium name="Ensembl"/>
        </authorList>
    </citation>
    <scope>IDENTIFICATION</scope>
</reference>
<dbReference type="InterPro" id="IPR001304">
    <property type="entry name" value="C-type_lectin-like"/>
</dbReference>